<sequence>TTDSEEMQGEIAALAQAHVELREDLEREIRRRRSRDKLIFRMWKGIKKILKTLSPR</sequence>
<name>A0ABS8T751_DATST</name>
<evidence type="ECO:0000256" key="1">
    <source>
        <dbReference type="SAM" id="Coils"/>
    </source>
</evidence>
<evidence type="ECO:0000313" key="3">
    <source>
        <dbReference type="Proteomes" id="UP000823775"/>
    </source>
</evidence>
<evidence type="ECO:0000313" key="2">
    <source>
        <dbReference type="EMBL" id="MCD7466442.1"/>
    </source>
</evidence>
<accession>A0ABS8T751</accession>
<feature type="non-terminal residue" evidence="2">
    <location>
        <position position="1"/>
    </location>
</feature>
<feature type="coiled-coil region" evidence="1">
    <location>
        <begin position="4"/>
        <end position="31"/>
    </location>
</feature>
<protein>
    <submittedName>
        <fullName evidence="2">Uncharacterized protein</fullName>
    </submittedName>
</protein>
<keyword evidence="3" id="KW-1185">Reference proteome</keyword>
<comment type="caution">
    <text evidence="2">The sequence shown here is derived from an EMBL/GenBank/DDBJ whole genome shotgun (WGS) entry which is preliminary data.</text>
</comment>
<keyword evidence="1" id="KW-0175">Coiled coil</keyword>
<dbReference type="EMBL" id="JACEIK010001142">
    <property type="protein sequence ID" value="MCD7466442.1"/>
    <property type="molecule type" value="Genomic_DNA"/>
</dbReference>
<proteinExistence type="predicted"/>
<reference evidence="2 3" key="1">
    <citation type="journal article" date="2021" name="BMC Genomics">
        <title>Datura genome reveals duplications of psychoactive alkaloid biosynthetic genes and high mutation rate following tissue culture.</title>
        <authorList>
            <person name="Rajewski A."/>
            <person name="Carter-House D."/>
            <person name="Stajich J."/>
            <person name="Litt A."/>
        </authorList>
    </citation>
    <scope>NUCLEOTIDE SEQUENCE [LARGE SCALE GENOMIC DNA]</scope>
    <source>
        <strain evidence="2">AR-01</strain>
    </source>
</reference>
<gene>
    <name evidence="2" type="ORF">HAX54_003154</name>
</gene>
<organism evidence="2 3">
    <name type="scientific">Datura stramonium</name>
    <name type="common">Jimsonweed</name>
    <name type="synonym">Common thornapple</name>
    <dbReference type="NCBI Taxonomy" id="4076"/>
    <lineage>
        <taxon>Eukaryota</taxon>
        <taxon>Viridiplantae</taxon>
        <taxon>Streptophyta</taxon>
        <taxon>Embryophyta</taxon>
        <taxon>Tracheophyta</taxon>
        <taxon>Spermatophyta</taxon>
        <taxon>Magnoliopsida</taxon>
        <taxon>eudicotyledons</taxon>
        <taxon>Gunneridae</taxon>
        <taxon>Pentapetalae</taxon>
        <taxon>asterids</taxon>
        <taxon>lamiids</taxon>
        <taxon>Solanales</taxon>
        <taxon>Solanaceae</taxon>
        <taxon>Solanoideae</taxon>
        <taxon>Datureae</taxon>
        <taxon>Datura</taxon>
    </lineage>
</organism>
<dbReference type="Proteomes" id="UP000823775">
    <property type="component" value="Unassembled WGS sequence"/>
</dbReference>